<dbReference type="RefSeq" id="XP_004179815.1">
    <property type="nucleotide sequence ID" value="XM_004179767.1"/>
</dbReference>
<gene>
    <name evidence="1" type="primary">TBLA0C05000</name>
    <name evidence="1" type="ORF">TBLA_0C05000</name>
</gene>
<dbReference type="AlphaFoldDB" id="I2H1P4"/>
<evidence type="ECO:0000313" key="1">
    <source>
        <dbReference type="EMBL" id="CCH60296.1"/>
    </source>
</evidence>
<keyword evidence="2" id="KW-1185">Reference proteome</keyword>
<proteinExistence type="predicted"/>
<dbReference type="OrthoDB" id="4063176at2759"/>
<accession>I2H1P4</accession>
<protein>
    <submittedName>
        <fullName evidence="1">Uncharacterized protein</fullName>
    </submittedName>
</protein>
<evidence type="ECO:0000313" key="2">
    <source>
        <dbReference type="Proteomes" id="UP000002866"/>
    </source>
</evidence>
<reference evidence="1 2" key="1">
    <citation type="journal article" date="2011" name="Proc. Natl. Acad. Sci. U.S.A.">
        <title>Evolutionary erosion of yeast sex chromosomes by mating-type switching accidents.</title>
        <authorList>
            <person name="Gordon J.L."/>
            <person name="Armisen D."/>
            <person name="Proux-Wera E."/>
            <person name="Oheigeartaigh S.S."/>
            <person name="Byrne K.P."/>
            <person name="Wolfe K.H."/>
        </authorList>
    </citation>
    <scope>NUCLEOTIDE SEQUENCE [LARGE SCALE GENOMIC DNA]</scope>
    <source>
        <strain evidence="2">ATCC 34711 / CBS 6284 / DSM 70876 / NBRC 10599 / NRRL Y-10934 / UCD 77-7</strain>
    </source>
</reference>
<dbReference type="InParanoid" id="I2H1P4"/>
<dbReference type="KEGG" id="tbl:TBLA_0C05000"/>
<dbReference type="GeneID" id="14495276"/>
<name>I2H1P4_HENB6</name>
<dbReference type="eggNOG" id="ENOG502S4UZ">
    <property type="taxonomic scope" value="Eukaryota"/>
</dbReference>
<organism evidence="1 2">
    <name type="scientific">Henningerozyma blattae (strain ATCC 34711 / CBS 6284 / DSM 70876 / NBRC 10599 / NRRL Y-10934 / UCD 77-7)</name>
    <name type="common">Yeast</name>
    <name type="synonym">Tetrapisispora blattae</name>
    <dbReference type="NCBI Taxonomy" id="1071380"/>
    <lineage>
        <taxon>Eukaryota</taxon>
        <taxon>Fungi</taxon>
        <taxon>Dikarya</taxon>
        <taxon>Ascomycota</taxon>
        <taxon>Saccharomycotina</taxon>
        <taxon>Saccharomycetes</taxon>
        <taxon>Saccharomycetales</taxon>
        <taxon>Saccharomycetaceae</taxon>
        <taxon>Henningerozyma</taxon>
    </lineage>
</organism>
<dbReference type="HOGENOM" id="CLU_126659_0_0_1"/>
<sequence>MTNFLSKNMKNNESVLAYASTCTFNDKSIAFTISSIESQGFTWNQDIFATQYQQTCNVVYDANEDTPEKLIELIEYYNYDKDVIKRLKSRPRRRSDDHTLSLKNDQNLNRYYVGEIVEIDVESDEDELNFKLKKLIE</sequence>
<dbReference type="EMBL" id="HE806318">
    <property type="protein sequence ID" value="CCH60296.1"/>
    <property type="molecule type" value="Genomic_DNA"/>
</dbReference>
<dbReference type="Proteomes" id="UP000002866">
    <property type="component" value="Chromosome 3"/>
</dbReference>